<name>A0A8H9IPZ7_9PSEU</name>
<reference evidence="2" key="1">
    <citation type="journal article" date="2014" name="Int. J. Syst. Evol. Microbiol.">
        <title>Complete genome sequence of Corynebacterium casei LMG S-19264T (=DSM 44701T), isolated from a smear-ripened cheese.</title>
        <authorList>
            <consortium name="US DOE Joint Genome Institute (JGI-PGF)"/>
            <person name="Walter F."/>
            <person name="Albersmeier A."/>
            <person name="Kalinowski J."/>
            <person name="Ruckert C."/>
        </authorList>
    </citation>
    <scope>NUCLEOTIDE SEQUENCE</scope>
    <source>
        <strain evidence="2">CGMCC 4.7679</strain>
    </source>
</reference>
<feature type="transmembrane region" description="Helical" evidence="1">
    <location>
        <begin position="138"/>
        <end position="158"/>
    </location>
</feature>
<feature type="transmembrane region" description="Helical" evidence="1">
    <location>
        <begin position="6"/>
        <end position="27"/>
    </location>
</feature>
<dbReference type="InterPro" id="IPR033458">
    <property type="entry name" value="DUF5134"/>
</dbReference>
<keyword evidence="1" id="KW-0472">Membrane</keyword>
<keyword evidence="1" id="KW-1133">Transmembrane helix</keyword>
<feature type="transmembrane region" description="Helical" evidence="1">
    <location>
        <begin position="96"/>
        <end position="118"/>
    </location>
</feature>
<proteinExistence type="predicted"/>
<feature type="transmembrane region" description="Helical" evidence="1">
    <location>
        <begin position="170"/>
        <end position="194"/>
    </location>
</feature>
<feature type="transmembrane region" description="Helical" evidence="1">
    <location>
        <begin position="65"/>
        <end position="84"/>
    </location>
</feature>
<accession>A0A8H9IPZ7</accession>
<evidence type="ECO:0000256" key="1">
    <source>
        <dbReference type="SAM" id="Phobius"/>
    </source>
</evidence>
<organism evidence="2 3">
    <name type="scientific">Amycolatopsis bartoniae</name>
    <dbReference type="NCBI Taxonomy" id="941986"/>
    <lineage>
        <taxon>Bacteria</taxon>
        <taxon>Bacillati</taxon>
        <taxon>Actinomycetota</taxon>
        <taxon>Actinomycetes</taxon>
        <taxon>Pseudonocardiales</taxon>
        <taxon>Pseudonocardiaceae</taxon>
        <taxon>Amycolatopsis</taxon>
    </lineage>
</organism>
<dbReference type="AlphaFoldDB" id="A0A8H9IPZ7"/>
<dbReference type="Pfam" id="PF17197">
    <property type="entry name" value="DUF5134"/>
    <property type="match status" value="1"/>
</dbReference>
<keyword evidence="3" id="KW-1185">Reference proteome</keyword>
<dbReference type="Proteomes" id="UP000658656">
    <property type="component" value="Unassembled WGS sequence"/>
</dbReference>
<evidence type="ECO:0000313" key="3">
    <source>
        <dbReference type="Proteomes" id="UP000658656"/>
    </source>
</evidence>
<gene>
    <name evidence="2" type="ORF">GCM10017566_14830</name>
</gene>
<evidence type="ECO:0000313" key="2">
    <source>
        <dbReference type="EMBL" id="GHF42270.1"/>
    </source>
</evidence>
<protein>
    <submittedName>
        <fullName evidence="2">DUF5134 domain-containing protein</fullName>
    </submittedName>
</protein>
<sequence length="195" mass="19918">MIPEPALRWIVTVAFAATGVFCLYRCLRHGSATHRVSDVLHVLMCAGMIAMAWPAGMTFARVPQVLLFSAAAVWFVGVLVLGHAGAHGRLSLGQHALMMGGMAWMVLVMPSAMAGTTMTAASGEHAAMSGGGSSSPGVAAAAVVLAGVFLVAGTAWLARAIDSGRAEHRLRLGIAGHAAEAVMSLGMALMAGLLV</sequence>
<feature type="transmembrane region" description="Helical" evidence="1">
    <location>
        <begin position="39"/>
        <end position="59"/>
    </location>
</feature>
<comment type="caution">
    <text evidence="2">The sequence shown here is derived from an EMBL/GenBank/DDBJ whole genome shotgun (WGS) entry which is preliminary data.</text>
</comment>
<dbReference type="EMBL" id="BNAV01000001">
    <property type="protein sequence ID" value="GHF42270.1"/>
    <property type="molecule type" value="Genomic_DNA"/>
</dbReference>
<dbReference type="OrthoDB" id="4734452at2"/>
<keyword evidence="1" id="KW-0812">Transmembrane</keyword>
<reference evidence="2" key="2">
    <citation type="submission" date="2020-09" db="EMBL/GenBank/DDBJ databases">
        <authorList>
            <person name="Sun Q."/>
            <person name="Zhou Y."/>
        </authorList>
    </citation>
    <scope>NUCLEOTIDE SEQUENCE</scope>
    <source>
        <strain evidence="2">CGMCC 4.7679</strain>
    </source>
</reference>
<dbReference type="RefSeq" id="WP_145935322.1">
    <property type="nucleotide sequence ID" value="NZ_BNAV01000001.1"/>
</dbReference>